<protein>
    <submittedName>
        <fullName evidence="2">Uncharacterized protein</fullName>
    </submittedName>
</protein>
<dbReference type="AlphaFoldDB" id="A0A7J7EKT1"/>
<evidence type="ECO:0000313" key="2">
    <source>
        <dbReference type="EMBL" id="KAF5916234.1"/>
    </source>
</evidence>
<evidence type="ECO:0000313" key="3">
    <source>
        <dbReference type="Proteomes" id="UP000551758"/>
    </source>
</evidence>
<name>A0A7J7EKT1_DICBM</name>
<feature type="compositionally biased region" description="Polar residues" evidence="1">
    <location>
        <begin position="15"/>
        <end position="38"/>
    </location>
</feature>
<dbReference type="EMBL" id="JACDTQ010002740">
    <property type="protein sequence ID" value="KAF5916234.1"/>
    <property type="molecule type" value="Genomic_DNA"/>
</dbReference>
<reference evidence="2 3" key="1">
    <citation type="journal article" date="2020" name="Mol. Biol. Evol.">
        <title>Interspecific Gene Flow and the Evolution of Specialization in Black and White Rhinoceros.</title>
        <authorList>
            <person name="Moodley Y."/>
            <person name="Westbury M.V."/>
            <person name="Russo I.M."/>
            <person name="Gopalakrishnan S."/>
            <person name="Rakotoarivelo A."/>
            <person name="Olsen R.A."/>
            <person name="Prost S."/>
            <person name="Tunstall T."/>
            <person name="Ryder O.A."/>
            <person name="Dalen L."/>
            <person name="Bruford M.W."/>
        </authorList>
    </citation>
    <scope>NUCLEOTIDE SEQUENCE [LARGE SCALE GENOMIC DNA]</scope>
    <source>
        <strain evidence="2">SBR-YM</strain>
        <tissue evidence="2">Skin</tissue>
    </source>
</reference>
<organism evidence="2 3">
    <name type="scientific">Diceros bicornis minor</name>
    <name type="common">South-central black rhinoceros</name>
    <dbReference type="NCBI Taxonomy" id="77932"/>
    <lineage>
        <taxon>Eukaryota</taxon>
        <taxon>Metazoa</taxon>
        <taxon>Chordata</taxon>
        <taxon>Craniata</taxon>
        <taxon>Vertebrata</taxon>
        <taxon>Euteleostomi</taxon>
        <taxon>Mammalia</taxon>
        <taxon>Eutheria</taxon>
        <taxon>Laurasiatheria</taxon>
        <taxon>Perissodactyla</taxon>
        <taxon>Rhinocerotidae</taxon>
        <taxon>Diceros</taxon>
    </lineage>
</organism>
<feature type="compositionally biased region" description="Basic and acidic residues" evidence="1">
    <location>
        <begin position="148"/>
        <end position="172"/>
    </location>
</feature>
<feature type="compositionally biased region" description="Polar residues" evidence="1">
    <location>
        <begin position="46"/>
        <end position="69"/>
    </location>
</feature>
<proteinExistence type="predicted"/>
<accession>A0A7J7EKT1</accession>
<feature type="compositionally biased region" description="Low complexity" evidence="1">
    <location>
        <begin position="78"/>
        <end position="109"/>
    </location>
</feature>
<dbReference type="Proteomes" id="UP000551758">
    <property type="component" value="Unassembled WGS sequence"/>
</dbReference>
<comment type="caution">
    <text evidence="2">The sequence shown here is derived from an EMBL/GenBank/DDBJ whole genome shotgun (WGS) entry which is preliminary data.</text>
</comment>
<feature type="region of interest" description="Disordered" evidence="1">
    <location>
        <begin position="1"/>
        <end position="181"/>
    </location>
</feature>
<evidence type="ECO:0000256" key="1">
    <source>
        <dbReference type="SAM" id="MobiDB-lite"/>
    </source>
</evidence>
<sequence length="197" mass="22046">MQKIGGKQIHEQSGSRHGQSEFNTIGIHRSSQQHFSDTSSHERVRSGTSLARQGSSHGQSEEIQGQSGFRINKRQVHSHGQSSDSYGQSSDSRNTSQSSISSHSLDSQDPTGTEEYSCRYSSSSTTTQSGERQKQESGSSLLGSIKRYSQDVDDKQTRDSETKGYHGRERTDSGSFHLDSNTPLYEYVQEQRCYYFE</sequence>
<keyword evidence="3" id="KW-1185">Reference proteome</keyword>
<gene>
    <name evidence="2" type="ORF">HPG69_010594</name>
</gene>